<comment type="similarity">
    <text evidence="1 9 10">Belongs to the peptidase A8 family.</text>
</comment>
<evidence type="ECO:0000256" key="8">
    <source>
        <dbReference type="ARBA" id="ARBA00023136"/>
    </source>
</evidence>
<evidence type="ECO:0000256" key="4">
    <source>
        <dbReference type="ARBA" id="ARBA00022692"/>
    </source>
</evidence>
<dbReference type="EMBL" id="FZNS01000003">
    <property type="protein sequence ID" value="SNR49718.1"/>
    <property type="molecule type" value="Genomic_DNA"/>
</dbReference>
<dbReference type="GO" id="GO:0005886">
    <property type="term" value="C:plasma membrane"/>
    <property type="evidence" value="ECO:0007669"/>
    <property type="project" value="UniProtKB-SubCell"/>
</dbReference>
<evidence type="ECO:0000256" key="7">
    <source>
        <dbReference type="ARBA" id="ARBA00022989"/>
    </source>
</evidence>
<keyword evidence="7 9" id="KW-1133">Transmembrane helix</keyword>
<feature type="transmembrane region" description="Helical" evidence="9">
    <location>
        <begin position="99"/>
        <end position="120"/>
    </location>
</feature>
<dbReference type="HAMAP" id="MF_00161">
    <property type="entry name" value="LspA"/>
    <property type="match status" value="1"/>
</dbReference>
<dbReference type="GO" id="GO:0004190">
    <property type="term" value="F:aspartic-type endopeptidase activity"/>
    <property type="evidence" value="ECO:0007669"/>
    <property type="project" value="UniProtKB-UniRule"/>
</dbReference>
<comment type="subcellular location">
    <subcellularLocation>
        <location evidence="9">Cell membrane</location>
        <topology evidence="9">Multi-pass membrane protein</topology>
    </subcellularLocation>
</comment>
<keyword evidence="5 9" id="KW-0064">Aspartyl protease</keyword>
<dbReference type="GO" id="GO:0006508">
    <property type="term" value="P:proteolysis"/>
    <property type="evidence" value="ECO:0007669"/>
    <property type="project" value="UniProtKB-KW"/>
</dbReference>
<dbReference type="EC" id="3.4.23.36" evidence="9"/>
<evidence type="ECO:0000313" key="12">
    <source>
        <dbReference type="Proteomes" id="UP000198310"/>
    </source>
</evidence>
<evidence type="ECO:0000256" key="3">
    <source>
        <dbReference type="ARBA" id="ARBA00022670"/>
    </source>
</evidence>
<evidence type="ECO:0000256" key="1">
    <source>
        <dbReference type="ARBA" id="ARBA00006139"/>
    </source>
</evidence>
<dbReference type="PRINTS" id="PR00781">
    <property type="entry name" value="LIPOSIGPTASE"/>
</dbReference>
<feature type="active site" evidence="9">
    <location>
        <position position="174"/>
    </location>
</feature>
<keyword evidence="6 9" id="KW-0378">Hydrolase</keyword>
<name>A0A238WTI0_9BACT</name>
<dbReference type="NCBIfam" id="NF011369">
    <property type="entry name" value="PRK14788.1"/>
    <property type="match status" value="1"/>
</dbReference>
<keyword evidence="8 9" id="KW-0472">Membrane</keyword>
<evidence type="ECO:0000256" key="9">
    <source>
        <dbReference type="HAMAP-Rule" id="MF_00161"/>
    </source>
</evidence>
<evidence type="ECO:0000256" key="10">
    <source>
        <dbReference type="RuleBase" id="RU004181"/>
    </source>
</evidence>
<evidence type="ECO:0000313" key="11">
    <source>
        <dbReference type="EMBL" id="SNR49718.1"/>
    </source>
</evidence>
<dbReference type="AlphaFoldDB" id="A0A238WTI0"/>
<dbReference type="PANTHER" id="PTHR33695">
    <property type="entry name" value="LIPOPROTEIN SIGNAL PEPTIDASE"/>
    <property type="match status" value="1"/>
</dbReference>
<sequence>MGLYRHKSYLRTYTNDAEAVVGRYAAESKILRHFVLMKYWKYYLVALLVIVIDQLSKWAVHRYMPMGMPGEIPVFGDWFKLHYTLNPGMAFGVELPAPYGKVILTLFRLVAVTGITYYIYHLWKQHAPSGLLVCIAMILGGAIGNLVDSIFYGVLYNNAPFSAPTPWLHGQVIDMLFVDFPDGFFPASWPWIGGEIIPDFPIFNIADSCIFVGVVLILIFQNRFYGHQFEAAHPVAADDVAAAQARRDAEASEVA</sequence>
<keyword evidence="2 9" id="KW-1003">Cell membrane</keyword>
<organism evidence="11 12">
    <name type="scientific">Hymenobacter mucosus</name>
    <dbReference type="NCBI Taxonomy" id="1411120"/>
    <lineage>
        <taxon>Bacteria</taxon>
        <taxon>Pseudomonadati</taxon>
        <taxon>Bacteroidota</taxon>
        <taxon>Cytophagia</taxon>
        <taxon>Cytophagales</taxon>
        <taxon>Hymenobacteraceae</taxon>
        <taxon>Hymenobacter</taxon>
    </lineage>
</organism>
<dbReference type="Proteomes" id="UP000198310">
    <property type="component" value="Unassembled WGS sequence"/>
</dbReference>
<evidence type="ECO:0000256" key="5">
    <source>
        <dbReference type="ARBA" id="ARBA00022750"/>
    </source>
</evidence>
<dbReference type="PANTHER" id="PTHR33695:SF1">
    <property type="entry name" value="LIPOPROTEIN SIGNAL PEPTIDASE"/>
    <property type="match status" value="1"/>
</dbReference>
<dbReference type="InterPro" id="IPR001872">
    <property type="entry name" value="Peptidase_A8"/>
</dbReference>
<keyword evidence="12" id="KW-1185">Reference proteome</keyword>
<proteinExistence type="inferred from homology"/>
<comment type="catalytic activity">
    <reaction evidence="9">
        <text>Release of signal peptides from bacterial membrane prolipoproteins. Hydrolyzes -Xaa-Yaa-Zaa-|-(S,diacylglyceryl)Cys-, in which Xaa is hydrophobic (preferably Leu), and Yaa (Ala or Ser) and Zaa (Gly or Ala) have small, neutral side chains.</text>
        <dbReference type="EC" id="3.4.23.36"/>
    </reaction>
</comment>
<keyword evidence="4 9" id="KW-0812">Transmembrane</keyword>
<accession>A0A238WTI0</accession>
<evidence type="ECO:0000256" key="2">
    <source>
        <dbReference type="ARBA" id="ARBA00022475"/>
    </source>
</evidence>
<feature type="transmembrane region" description="Helical" evidence="9">
    <location>
        <begin position="132"/>
        <end position="155"/>
    </location>
</feature>
<feature type="active site" evidence="9">
    <location>
        <position position="207"/>
    </location>
</feature>
<protein>
    <recommendedName>
        <fullName evidence="9">Lipoprotein signal peptidase</fullName>
        <ecNumber evidence="9">3.4.23.36</ecNumber>
    </recommendedName>
    <alternativeName>
        <fullName evidence="9">Prolipoprotein signal peptidase</fullName>
    </alternativeName>
    <alternativeName>
        <fullName evidence="9">Signal peptidase II</fullName>
        <shortName evidence="9">SPase II</shortName>
    </alternativeName>
</protein>
<keyword evidence="3 9" id="KW-0645">Protease</keyword>
<reference evidence="12" key="1">
    <citation type="submission" date="2017-06" db="EMBL/GenBank/DDBJ databases">
        <authorList>
            <person name="Varghese N."/>
            <person name="Submissions S."/>
        </authorList>
    </citation>
    <scope>NUCLEOTIDE SEQUENCE [LARGE SCALE GENOMIC DNA]</scope>
    <source>
        <strain evidence="12">DSM 28041</strain>
    </source>
</reference>
<dbReference type="UniPathway" id="UPA00665"/>
<dbReference type="Pfam" id="PF01252">
    <property type="entry name" value="Peptidase_A8"/>
    <property type="match status" value="1"/>
</dbReference>
<comment type="function">
    <text evidence="9">This protein specifically catalyzes the removal of signal peptides from prolipoproteins.</text>
</comment>
<feature type="transmembrane region" description="Helical" evidence="9">
    <location>
        <begin position="200"/>
        <end position="220"/>
    </location>
</feature>
<evidence type="ECO:0000256" key="6">
    <source>
        <dbReference type="ARBA" id="ARBA00022801"/>
    </source>
</evidence>
<feature type="transmembrane region" description="Helical" evidence="9">
    <location>
        <begin position="42"/>
        <end position="60"/>
    </location>
</feature>
<gene>
    <name evidence="9" type="primary">lspA</name>
    <name evidence="11" type="ORF">SAMN06269173_10364</name>
</gene>
<comment type="pathway">
    <text evidence="9">Protein modification; lipoprotein biosynthesis (signal peptide cleavage).</text>
</comment>